<sequence length="226" mass="25281">VWIGSILIFKIPTYLLPSPLKIYKEIAQNLYLFAFNGFWTLVEAVAGYLLGGSFGFLLGSLLAYSKFFERGFLPYVVGATTIPIVAFAPLVIIYVGFGIASKIVIAAIVSFFPLTLYTLKGMQSSDFIHRDLFYVLAASRFNVFIKLQLQSALPYIFTAMKQTSTIAVIAAIIAEYIQADRGFGYLILQSSYVMDIPRMWSAVLFSCVLAMSFYGLVVLVERKFVW</sequence>
<feature type="non-terminal residue" evidence="9">
    <location>
        <position position="1"/>
    </location>
</feature>
<name>A0A382MFW1_9ZZZZ</name>
<evidence type="ECO:0000256" key="5">
    <source>
        <dbReference type="ARBA" id="ARBA00022989"/>
    </source>
</evidence>
<feature type="non-terminal residue" evidence="9">
    <location>
        <position position="226"/>
    </location>
</feature>
<evidence type="ECO:0000259" key="8">
    <source>
        <dbReference type="PROSITE" id="PS50928"/>
    </source>
</evidence>
<dbReference type="GO" id="GO:0005886">
    <property type="term" value="C:plasma membrane"/>
    <property type="evidence" value="ECO:0007669"/>
    <property type="project" value="UniProtKB-SubCell"/>
</dbReference>
<evidence type="ECO:0000256" key="7">
    <source>
        <dbReference type="SAM" id="Phobius"/>
    </source>
</evidence>
<feature type="transmembrane region" description="Helical" evidence="7">
    <location>
        <begin position="103"/>
        <end position="119"/>
    </location>
</feature>
<feature type="transmembrane region" description="Helical" evidence="7">
    <location>
        <begin position="45"/>
        <end position="65"/>
    </location>
</feature>
<reference evidence="9" key="1">
    <citation type="submission" date="2018-05" db="EMBL/GenBank/DDBJ databases">
        <authorList>
            <person name="Lanie J.A."/>
            <person name="Ng W.-L."/>
            <person name="Kazmierczak K.M."/>
            <person name="Andrzejewski T.M."/>
            <person name="Davidsen T.M."/>
            <person name="Wayne K.J."/>
            <person name="Tettelin H."/>
            <person name="Glass J.I."/>
            <person name="Rusch D."/>
            <person name="Podicherti R."/>
            <person name="Tsui H.-C.T."/>
            <person name="Winkler M.E."/>
        </authorList>
    </citation>
    <scope>NUCLEOTIDE SEQUENCE</scope>
</reference>
<feature type="domain" description="ABC transmembrane type-1" evidence="8">
    <location>
        <begin position="37"/>
        <end position="220"/>
    </location>
</feature>
<keyword evidence="4 7" id="KW-0812">Transmembrane</keyword>
<dbReference type="PANTHER" id="PTHR30151">
    <property type="entry name" value="ALKANE SULFONATE ABC TRANSPORTER-RELATED, MEMBRANE SUBUNIT"/>
    <property type="match status" value="1"/>
</dbReference>
<dbReference type="PROSITE" id="PS50928">
    <property type="entry name" value="ABC_TM1"/>
    <property type="match status" value="1"/>
</dbReference>
<dbReference type="AlphaFoldDB" id="A0A382MFW1"/>
<keyword evidence="3" id="KW-1003">Cell membrane</keyword>
<comment type="subcellular location">
    <subcellularLocation>
        <location evidence="1">Cell membrane</location>
        <topology evidence="1">Multi-pass membrane protein</topology>
    </subcellularLocation>
</comment>
<accession>A0A382MFW1</accession>
<keyword evidence="6 7" id="KW-0472">Membrane</keyword>
<feature type="transmembrane region" description="Helical" evidence="7">
    <location>
        <begin position="155"/>
        <end position="177"/>
    </location>
</feature>
<evidence type="ECO:0000256" key="2">
    <source>
        <dbReference type="ARBA" id="ARBA00022448"/>
    </source>
</evidence>
<keyword evidence="5 7" id="KW-1133">Transmembrane helix</keyword>
<dbReference type="SUPFAM" id="SSF161098">
    <property type="entry name" value="MetI-like"/>
    <property type="match status" value="1"/>
</dbReference>
<evidence type="ECO:0000313" key="9">
    <source>
        <dbReference type="EMBL" id="SVC47408.1"/>
    </source>
</evidence>
<feature type="transmembrane region" description="Helical" evidence="7">
    <location>
        <begin position="198"/>
        <end position="220"/>
    </location>
</feature>
<dbReference type="InterPro" id="IPR000515">
    <property type="entry name" value="MetI-like"/>
</dbReference>
<dbReference type="PANTHER" id="PTHR30151:SF0">
    <property type="entry name" value="ABC TRANSPORTER PERMEASE PROTEIN MJ0413-RELATED"/>
    <property type="match status" value="1"/>
</dbReference>
<protein>
    <recommendedName>
        <fullName evidence="8">ABC transmembrane type-1 domain-containing protein</fullName>
    </recommendedName>
</protein>
<keyword evidence="2" id="KW-0813">Transport</keyword>
<evidence type="ECO:0000256" key="1">
    <source>
        <dbReference type="ARBA" id="ARBA00004651"/>
    </source>
</evidence>
<dbReference type="Pfam" id="PF00528">
    <property type="entry name" value="BPD_transp_1"/>
    <property type="match status" value="1"/>
</dbReference>
<gene>
    <name evidence="9" type="ORF">METZ01_LOCUS300262</name>
</gene>
<dbReference type="Gene3D" id="1.10.3720.10">
    <property type="entry name" value="MetI-like"/>
    <property type="match status" value="1"/>
</dbReference>
<organism evidence="9">
    <name type="scientific">marine metagenome</name>
    <dbReference type="NCBI Taxonomy" id="408172"/>
    <lineage>
        <taxon>unclassified sequences</taxon>
        <taxon>metagenomes</taxon>
        <taxon>ecological metagenomes</taxon>
    </lineage>
</organism>
<dbReference type="InterPro" id="IPR035906">
    <property type="entry name" value="MetI-like_sf"/>
</dbReference>
<evidence type="ECO:0000256" key="3">
    <source>
        <dbReference type="ARBA" id="ARBA00022475"/>
    </source>
</evidence>
<evidence type="ECO:0000256" key="4">
    <source>
        <dbReference type="ARBA" id="ARBA00022692"/>
    </source>
</evidence>
<evidence type="ECO:0000256" key="6">
    <source>
        <dbReference type="ARBA" id="ARBA00023136"/>
    </source>
</evidence>
<feature type="transmembrane region" description="Helical" evidence="7">
    <location>
        <begin position="72"/>
        <end position="97"/>
    </location>
</feature>
<dbReference type="GO" id="GO:0055085">
    <property type="term" value="P:transmembrane transport"/>
    <property type="evidence" value="ECO:0007669"/>
    <property type="project" value="InterPro"/>
</dbReference>
<dbReference type="EMBL" id="UINC01093189">
    <property type="protein sequence ID" value="SVC47408.1"/>
    <property type="molecule type" value="Genomic_DNA"/>
</dbReference>
<proteinExistence type="predicted"/>